<proteinExistence type="predicted"/>
<feature type="chain" id="PRO_5042469425" description="1-alkyl-2-acetylglycerophosphocholine esterase" evidence="5">
    <location>
        <begin position="26"/>
        <end position="380"/>
    </location>
</feature>
<evidence type="ECO:0000313" key="7">
    <source>
        <dbReference type="Proteomes" id="UP001295740"/>
    </source>
</evidence>
<comment type="caution">
    <text evidence="6">The sequence shown here is derived from an EMBL/GenBank/DDBJ whole genome shotgun (WGS) entry which is preliminary data.</text>
</comment>
<accession>A0AAI8VRR6</accession>
<keyword evidence="4" id="KW-0443">Lipid metabolism</keyword>
<dbReference type="EC" id="3.1.1.47" evidence="1"/>
<dbReference type="PANTHER" id="PTHR10272:SF14">
    <property type="entry name" value="PAF ACETYLHYDROLASE FAMILY PROTEIN"/>
    <property type="match status" value="1"/>
</dbReference>
<evidence type="ECO:0000256" key="1">
    <source>
        <dbReference type="ARBA" id="ARBA00013201"/>
    </source>
</evidence>
<dbReference type="EMBL" id="CAUWAG010000012">
    <property type="protein sequence ID" value="CAJ2509267.1"/>
    <property type="molecule type" value="Genomic_DNA"/>
</dbReference>
<reference evidence="6" key="1">
    <citation type="submission" date="2023-10" db="EMBL/GenBank/DDBJ databases">
        <authorList>
            <person name="Hackl T."/>
        </authorList>
    </citation>
    <scope>NUCLEOTIDE SEQUENCE</scope>
</reference>
<dbReference type="SUPFAM" id="SSF53474">
    <property type="entry name" value="alpha/beta-Hydrolases"/>
    <property type="match status" value="1"/>
</dbReference>
<keyword evidence="2" id="KW-0378">Hydrolase</keyword>
<keyword evidence="7" id="KW-1185">Reference proteome</keyword>
<protein>
    <recommendedName>
        <fullName evidence="1">1-alkyl-2-acetylglycerophosphocholine esterase</fullName>
        <ecNumber evidence="1">3.1.1.47</ecNumber>
    </recommendedName>
</protein>
<sequence length="380" mass="40825">MKRSIQNVSAALASVVAFFVSTTVGTEIPPPTGRYHIGRRKYDIPFLNTEDLFAPGNVSTSFIATVWYPTLQEPCEPATPYLDPAVAALWEPAADQTAGTLSNLTSHVQPGAPPAPAPRDGQAGLFPTLLFGPGGTGPPTEAYTILISELVSRGYVVAGLDHPYEQPFVRYPNGTGVYGPPVNYTLSSEEANLLYEMRIKDNVHFVGVWPDLVAELDAPWATAKLGAFGHSIGGAAAAGTARLIARETLASTLNMDGTFLDATNDSATADIHRPTMLLGQDGHDADDGDLSWEIFPAAQTGWWRTMFVNGTAHLDFSDWTFWKTLGGKPLGTIDGARMVDVTREFVTAFFNYTILGQEEGVLTSPGPVWPEVSVYDGSDE</sequence>
<dbReference type="GO" id="GO:0003847">
    <property type="term" value="F:1-alkyl-2-acetylglycerophosphocholine esterase activity"/>
    <property type="evidence" value="ECO:0007669"/>
    <property type="project" value="UniProtKB-EC"/>
</dbReference>
<evidence type="ECO:0000256" key="4">
    <source>
        <dbReference type="ARBA" id="ARBA00023098"/>
    </source>
</evidence>
<evidence type="ECO:0000256" key="5">
    <source>
        <dbReference type="SAM" id="SignalP"/>
    </source>
</evidence>
<dbReference type="InterPro" id="IPR029058">
    <property type="entry name" value="AB_hydrolase_fold"/>
</dbReference>
<dbReference type="Proteomes" id="UP001295740">
    <property type="component" value="Unassembled WGS sequence"/>
</dbReference>
<name>A0AAI8VRR6_9PEZI</name>
<evidence type="ECO:0000256" key="3">
    <source>
        <dbReference type="ARBA" id="ARBA00022963"/>
    </source>
</evidence>
<keyword evidence="3" id="KW-0442">Lipid degradation</keyword>
<organism evidence="6 7">
    <name type="scientific">Anthostomella pinea</name>
    <dbReference type="NCBI Taxonomy" id="933095"/>
    <lineage>
        <taxon>Eukaryota</taxon>
        <taxon>Fungi</taxon>
        <taxon>Dikarya</taxon>
        <taxon>Ascomycota</taxon>
        <taxon>Pezizomycotina</taxon>
        <taxon>Sordariomycetes</taxon>
        <taxon>Xylariomycetidae</taxon>
        <taxon>Xylariales</taxon>
        <taxon>Xylariaceae</taxon>
        <taxon>Anthostomella</taxon>
    </lineage>
</organism>
<dbReference type="GO" id="GO:0016042">
    <property type="term" value="P:lipid catabolic process"/>
    <property type="evidence" value="ECO:0007669"/>
    <property type="project" value="UniProtKB-KW"/>
</dbReference>
<keyword evidence="5" id="KW-0732">Signal</keyword>
<dbReference type="Gene3D" id="3.40.50.1820">
    <property type="entry name" value="alpha/beta hydrolase"/>
    <property type="match status" value="1"/>
</dbReference>
<dbReference type="PANTHER" id="PTHR10272">
    <property type="entry name" value="PLATELET-ACTIVATING FACTOR ACETYLHYDROLASE"/>
    <property type="match status" value="1"/>
</dbReference>
<evidence type="ECO:0000313" key="6">
    <source>
        <dbReference type="EMBL" id="CAJ2509267.1"/>
    </source>
</evidence>
<evidence type="ECO:0000256" key="2">
    <source>
        <dbReference type="ARBA" id="ARBA00022801"/>
    </source>
</evidence>
<feature type="signal peptide" evidence="5">
    <location>
        <begin position="1"/>
        <end position="25"/>
    </location>
</feature>
<dbReference type="AlphaFoldDB" id="A0AAI8VRR6"/>
<gene>
    <name evidence="6" type="ORF">KHLLAP_LOCUS9735</name>
</gene>